<comment type="caution">
    <text evidence="1">The sequence shown here is derived from an EMBL/GenBank/DDBJ whole genome shotgun (WGS) entry which is preliminary data.</text>
</comment>
<proteinExistence type="predicted"/>
<sequence length="39" mass="4350">MGPDSAPGLDGFPRLFFKPFWDVVGQDAVGFVRQFFVDS</sequence>
<dbReference type="Proteomes" id="UP001164250">
    <property type="component" value="Chromosome 4"/>
</dbReference>
<dbReference type="EMBL" id="CM047900">
    <property type="protein sequence ID" value="KAJ0099688.1"/>
    <property type="molecule type" value="Genomic_DNA"/>
</dbReference>
<gene>
    <name evidence="1" type="ORF">Patl1_22080</name>
</gene>
<reference evidence="2" key="1">
    <citation type="journal article" date="2023" name="G3 (Bethesda)">
        <title>Genome assembly and association tests identify interacting loci associated with vigor, precocity, and sex in interspecific pistachio rootstocks.</title>
        <authorList>
            <person name="Palmer W."/>
            <person name="Jacygrad E."/>
            <person name="Sagayaradj S."/>
            <person name="Cavanaugh K."/>
            <person name="Han R."/>
            <person name="Bertier L."/>
            <person name="Beede B."/>
            <person name="Kafkas S."/>
            <person name="Golino D."/>
            <person name="Preece J."/>
            <person name="Michelmore R."/>
        </authorList>
    </citation>
    <scope>NUCLEOTIDE SEQUENCE [LARGE SCALE GENOMIC DNA]</scope>
</reference>
<organism evidence="1 2">
    <name type="scientific">Pistacia atlantica</name>
    <dbReference type="NCBI Taxonomy" id="434234"/>
    <lineage>
        <taxon>Eukaryota</taxon>
        <taxon>Viridiplantae</taxon>
        <taxon>Streptophyta</taxon>
        <taxon>Embryophyta</taxon>
        <taxon>Tracheophyta</taxon>
        <taxon>Spermatophyta</taxon>
        <taxon>Magnoliopsida</taxon>
        <taxon>eudicotyledons</taxon>
        <taxon>Gunneridae</taxon>
        <taxon>Pentapetalae</taxon>
        <taxon>rosids</taxon>
        <taxon>malvids</taxon>
        <taxon>Sapindales</taxon>
        <taxon>Anacardiaceae</taxon>
        <taxon>Pistacia</taxon>
    </lineage>
</organism>
<accession>A0ACC1BL55</accession>
<keyword evidence="2" id="KW-1185">Reference proteome</keyword>
<protein>
    <submittedName>
        <fullName evidence="1">Uncharacterized protein</fullName>
    </submittedName>
</protein>
<evidence type="ECO:0000313" key="1">
    <source>
        <dbReference type="EMBL" id="KAJ0099688.1"/>
    </source>
</evidence>
<name>A0ACC1BL55_9ROSI</name>
<evidence type="ECO:0000313" key="2">
    <source>
        <dbReference type="Proteomes" id="UP001164250"/>
    </source>
</evidence>